<dbReference type="SUPFAM" id="SSF51735">
    <property type="entry name" value="NAD(P)-binding Rossmann-fold domains"/>
    <property type="match status" value="1"/>
</dbReference>
<dbReference type="SUPFAM" id="SSF50129">
    <property type="entry name" value="GroES-like"/>
    <property type="match status" value="1"/>
</dbReference>
<dbReference type="Pfam" id="PF00107">
    <property type="entry name" value="ADH_zinc_N"/>
    <property type="match status" value="1"/>
</dbReference>
<proteinExistence type="predicted"/>
<organism evidence="3">
    <name type="scientific">marine metagenome</name>
    <dbReference type="NCBI Taxonomy" id="408172"/>
    <lineage>
        <taxon>unclassified sequences</taxon>
        <taxon>metagenomes</taxon>
        <taxon>ecological metagenomes</taxon>
    </lineage>
</organism>
<dbReference type="GO" id="GO:0016491">
    <property type="term" value="F:oxidoreductase activity"/>
    <property type="evidence" value="ECO:0007669"/>
    <property type="project" value="InterPro"/>
</dbReference>
<sequence>MKAVWYERNGDAEILEYGDMPDPEPGPGEVLVRIMTSGVNPSDWKRRQGLTNLIDFPRVIPNQDGAGLIEAVGLDVDQSRVGERVWLFESQFRRPFGTGAEYTAQPSGHAVRLPDNTDFAAAAGLGVPAMTAHRCVFSDGPVTGKTVLVPGGAGAVGHYAIQLAKLGGAAAVISTVSSDEKAQIALAAGTDHTINYREEDVAEKVLDLTGGAGVEIVVEVDMAANFSVSQQVLKSSGVLAVYAAGSSQGPAVPLKFNSTNVTVRMVLVYDMPEVAKAAAVADITNWLEQGKLISFAGPHFPLERLKDAHLAVENGAVGKVVVDVSDE</sequence>
<name>A0A381QR85_9ZZZZ</name>
<feature type="domain" description="Enoyl reductase (ER)" evidence="2">
    <location>
        <begin position="10"/>
        <end position="322"/>
    </location>
</feature>
<evidence type="ECO:0000256" key="1">
    <source>
        <dbReference type="ARBA" id="ARBA00022857"/>
    </source>
</evidence>
<protein>
    <recommendedName>
        <fullName evidence="2">Enoyl reductase (ER) domain-containing protein</fullName>
    </recommendedName>
</protein>
<dbReference type="PANTHER" id="PTHR44154:SF1">
    <property type="entry name" value="QUINONE OXIDOREDUCTASE"/>
    <property type="match status" value="1"/>
</dbReference>
<dbReference type="SMART" id="SM00829">
    <property type="entry name" value="PKS_ER"/>
    <property type="match status" value="1"/>
</dbReference>
<dbReference type="InterPro" id="IPR013154">
    <property type="entry name" value="ADH-like_N"/>
</dbReference>
<dbReference type="InterPro" id="IPR011032">
    <property type="entry name" value="GroES-like_sf"/>
</dbReference>
<dbReference type="Pfam" id="PF08240">
    <property type="entry name" value="ADH_N"/>
    <property type="match status" value="1"/>
</dbReference>
<dbReference type="EMBL" id="UINC01001460">
    <property type="protein sequence ID" value="SUZ81248.1"/>
    <property type="molecule type" value="Genomic_DNA"/>
</dbReference>
<keyword evidence="1" id="KW-0521">NADP</keyword>
<accession>A0A381QR85</accession>
<dbReference type="InterPro" id="IPR013149">
    <property type="entry name" value="ADH-like_C"/>
</dbReference>
<dbReference type="InterPro" id="IPR020843">
    <property type="entry name" value="ER"/>
</dbReference>
<dbReference type="InterPro" id="IPR051603">
    <property type="entry name" value="Zinc-ADH_QOR/CCCR"/>
</dbReference>
<dbReference type="CDD" id="cd08253">
    <property type="entry name" value="zeta_crystallin"/>
    <property type="match status" value="1"/>
</dbReference>
<dbReference type="InterPro" id="IPR036291">
    <property type="entry name" value="NAD(P)-bd_dom_sf"/>
</dbReference>
<gene>
    <name evidence="3" type="ORF">METZ01_LOCUS34102</name>
</gene>
<dbReference type="Gene3D" id="3.40.50.720">
    <property type="entry name" value="NAD(P)-binding Rossmann-like Domain"/>
    <property type="match status" value="1"/>
</dbReference>
<reference evidence="3" key="1">
    <citation type="submission" date="2018-05" db="EMBL/GenBank/DDBJ databases">
        <authorList>
            <person name="Lanie J.A."/>
            <person name="Ng W.-L."/>
            <person name="Kazmierczak K.M."/>
            <person name="Andrzejewski T.M."/>
            <person name="Davidsen T.M."/>
            <person name="Wayne K.J."/>
            <person name="Tettelin H."/>
            <person name="Glass J.I."/>
            <person name="Rusch D."/>
            <person name="Podicherti R."/>
            <person name="Tsui H.-C.T."/>
            <person name="Winkler M.E."/>
        </authorList>
    </citation>
    <scope>NUCLEOTIDE SEQUENCE</scope>
</reference>
<evidence type="ECO:0000313" key="3">
    <source>
        <dbReference type="EMBL" id="SUZ81248.1"/>
    </source>
</evidence>
<dbReference type="AlphaFoldDB" id="A0A381QR85"/>
<dbReference type="PANTHER" id="PTHR44154">
    <property type="entry name" value="QUINONE OXIDOREDUCTASE"/>
    <property type="match status" value="1"/>
</dbReference>
<evidence type="ECO:0000259" key="2">
    <source>
        <dbReference type="SMART" id="SM00829"/>
    </source>
</evidence>
<dbReference type="Gene3D" id="3.90.180.10">
    <property type="entry name" value="Medium-chain alcohol dehydrogenases, catalytic domain"/>
    <property type="match status" value="1"/>
</dbReference>